<evidence type="ECO:0000256" key="2">
    <source>
        <dbReference type="RuleBase" id="RU361183"/>
    </source>
</evidence>
<comment type="caution">
    <text evidence="4">The sequence shown here is derived from an EMBL/GenBank/DDBJ whole genome shotgun (WGS) entry which is preliminary data.</text>
</comment>
<dbReference type="PRINTS" id="PR00480">
    <property type="entry name" value="ASTACIN"/>
</dbReference>
<dbReference type="PANTHER" id="PTHR10127:SF880">
    <property type="entry name" value="ZINC METALLOPROTEINASE NAS-5"/>
    <property type="match status" value="1"/>
</dbReference>
<evidence type="ECO:0000256" key="1">
    <source>
        <dbReference type="PROSITE-ProRule" id="PRU01211"/>
    </source>
</evidence>
<organism evidence="4 5">
    <name type="scientific">Cylicocyclus nassatus</name>
    <name type="common">Nematode worm</name>
    <dbReference type="NCBI Taxonomy" id="53992"/>
    <lineage>
        <taxon>Eukaryota</taxon>
        <taxon>Metazoa</taxon>
        <taxon>Ecdysozoa</taxon>
        <taxon>Nematoda</taxon>
        <taxon>Chromadorea</taxon>
        <taxon>Rhabditida</taxon>
        <taxon>Rhabditina</taxon>
        <taxon>Rhabditomorpha</taxon>
        <taxon>Strongyloidea</taxon>
        <taxon>Strongylidae</taxon>
        <taxon>Cylicocyclus</taxon>
    </lineage>
</organism>
<comment type="caution">
    <text evidence="1">Lacks conserved residue(s) required for the propagation of feature annotation.</text>
</comment>
<keyword evidence="2" id="KW-0645">Protease</keyword>
<dbReference type="Gene3D" id="3.40.390.10">
    <property type="entry name" value="Collagenase (Catalytic Domain)"/>
    <property type="match status" value="1"/>
</dbReference>
<name>A0AA36GE89_CYLNA</name>
<dbReference type="SUPFAM" id="SSF55486">
    <property type="entry name" value="Metalloproteases ('zincins'), catalytic domain"/>
    <property type="match status" value="1"/>
</dbReference>
<evidence type="ECO:0000313" key="4">
    <source>
        <dbReference type="EMBL" id="CAJ0589074.1"/>
    </source>
</evidence>
<keyword evidence="2" id="KW-0479">Metal-binding</keyword>
<dbReference type="PROSITE" id="PS51864">
    <property type="entry name" value="ASTACIN"/>
    <property type="match status" value="1"/>
</dbReference>
<feature type="domain" description="Peptidase M12A" evidence="3">
    <location>
        <begin position="1"/>
        <end position="162"/>
    </location>
</feature>
<dbReference type="Proteomes" id="UP001176961">
    <property type="component" value="Unassembled WGS sequence"/>
</dbReference>
<dbReference type="EMBL" id="CATQJL010000001">
    <property type="protein sequence ID" value="CAJ0589074.1"/>
    <property type="molecule type" value="Genomic_DNA"/>
</dbReference>
<keyword evidence="5" id="KW-1185">Reference proteome</keyword>
<comment type="cofactor">
    <cofactor evidence="2">
        <name>Zn(2+)</name>
        <dbReference type="ChEBI" id="CHEBI:29105"/>
    </cofactor>
    <text evidence="2">Binds 1 zinc ion per subunit.</text>
</comment>
<protein>
    <recommendedName>
        <fullName evidence="2">Metalloendopeptidase</fullName>
        <ecNumber evidence="2">3.4.24.-</ecNumber>
    </recommendedName>
</protein>
<keyword evidence="2" id="KW-0482">Metalloprotease</keyword>
<evidence type="ECO:0000259" key="3">
    <source>
        <dbReference type="PROSITE" id="PS51864"/>
    </source>
</evidence>
<reference evidence="4" key="1">
    <citation type="submission" date="2023-07" db="EMBL/GenBank/DDBJ databases">
        <authorList>
            <consortium name="CYATHOMIX"/>
        </authorList>
    </citation>
    <scope>NUCLEOTIDE SEQUENCE</scope>
    <source>
        <strain evidence="4">N/A</strain>
    </source>
</reference>
<keyword evidence="2" id="KW-0378">Hydrolase</keyword>
<dbReference type="AlphaFoldDB" id="A0AA36GE89"/>
<dbReference type="GO" id="GO:0046872">
    <property type="term" value="F:metal ion binding"/>
    <property type="evidence" value="ECO:0007669"/>
    <property type="project" value="UniProtKB-KW"/>
</dbReference>
<dbReference type="InterPro" id="IPR001506">
    <property type="entry name" value="Peptidase_M12A"/>
</dbReference>
<dbReference type="GO" id="GO:0006508">
    <property type="term" value="P:proteolysis"/>
    <property type="evidence" value="ECO:0007669"/>
    <property type="project" value="UniProtKB-KW"/>
</dbReference>
<dbReference type="Pfam" id="PF01400">
    <property type="entry name" value="Astacin"/>
    <property type="match status" value="1"/>
</dbReference>
<keyword evidence="2" id="KW-0862">Zinc</keyword>
<proteinExistence type="predicted"/>
<accession>A0AA36GE89</accession>
<dbReference type="GO" id="GO:0004222">
    <property type="term" value="F:metalloendopeptidase activity"/>
    <property type="evidence" value="ECO:0007669"/>
    <property type="project" value="UniProtKB-UniRule"/>
</dbReference>
<dbReference type="PANTHER" id="PTHR10127">
    <property type="entry name" value="DISCOIDIN, CUB, EGF, LAMININ , AND ZINC METALLOPROTEASE DOMAIN CONTAINING"/>
    <property type="match status" value="1"/>
</dbReference>
<dbReference type="EC" id="3.4.24.-" evidence="2"/>
<sequence>METGSFHISSILLTNLDNAMQSCFANGIGRDAGENIVVLEANEDTTSFYCEGGSVILIILKRLGLFGEHNRVDRDKYIKVHLENLEDPEMNNDYRIETFTNRYISVPYDYYSITHYAKNANAKEGTIVIETLDPAFQNIIGQNTDQPTARDYEKIKVLYQCIQP</sequence>
<gene>
    <name evidence="4" type="ORF">CYNAS_LOCUS1057</name>
</gene>
<dbReference type="InterPro" id="IPR024079">
    <property type="entry name" value="MetalloPept_cat_dom_sf"/>
</dbReference>
<evidence type="ECO:0000313" key="5">
    <source>
        <dbReference type="Proteomes" id="UP001176961"/>
    </source>
</evidence>